<reference evidence="1 2" key="1">
    <citation type="submission" date="2023-11" db="EMBL/GenBank/DDBJ databases">
        <title>Arctic aerobic anoxygenic photoheterotroph Sediminicoccus rosea KRV36 adapts its photosynthesis to long days of polar summer.</title>
        <authorList>
            <person name="Tomasch J."/>
            <person name="Kopejtka K."/>
            <person name="Bily T."/>
            <person name="Gardiner A.T."/>
            <person name="Gardian Z."/>
            <person name="Shivaramu S."/>
            <person name="Koblizek M."/>
            <person name="Engelhardt F."/>
            <person name="Kaftan D."/>
        </authorList>
    </citation>
    <scope>NUCLEOTIDE SEQUENCE [LARGE SCALE GENOMIC DNA]</scope>
    <source>
        <strain evidence="1 2">R-30</strain>
    </source>
</reference>
<sequence>MARSIRMAGRSAAIRRVATCRCAGDGGIATRLAITVRTDGLAP</sequence>
<accession>A0ABZ0PED8</accession>
<protein>
    <submittedName>
        <fullName evidence="1">Uncharacterized protein</fullName>
    </submittedName>
</protein>
<keyword evidence="2" id="KW-1185">Reference proteome</keyword>
<name>A0ABZ0PED8_9PROT</name>
<evidence type="ECO:0000313" key="1">
    <source>
        <dbReference type="EMBL" id="WPB83861.1"/>
    </source>
</evidence>
<gene>
    <name evidence="1" type="ORF">R9Z33_17305</name>
</gene>
<organism evidence="1 2">
    <name type="scientific">Sediminicoccus rosea</name>
    <dbReference type="NCBI Taxonomy" id="1225128"/>
    <lineage>
        <taxon>Bacteria</taxon>
        <taxon>Pseudomonadati</taxon>
        <taxon>Pseudomonadota</taxon>
        <taxon>Alphaproteobacteria</taxon>
        <taxon>Acetobacterales</taxon>
        <taxon>Roseomonadaceae</taxon>
        <taxon>Sediminicoccus</taxon>
    </lineage>
</organism>
<dbReference type="RefSeq" id="WP_318647818.1">
    <property type="nucleotide sequence ID" value="NZ_CP137852.1"/>
</dbReference>
<dbReference type="EMBL" id="CP137852">
    <property type="protein sequence ID" value="WPB83861.1"/>
    <property type="molecule type" value="Genomic_DNA"/>
</dbReference>
<proteinExistence type="predicted"/>
<dbReference type="Proteomes" id="UP001305521">
    <property type="component" value="Chromosome"/>
</dbReference>
<evidence type="ECO:0000313" key="2">
    <source>
        <dbReference type="Proteomes" id="UP001305521"/>
    </source>
</evidence>